<feature type="compositionally biased region" description="Basic and acidic residues" evidence="1">
    <location>
        <begin position="1150"/>
        <end position="1160"/>
    </location>
</feature>
<feature type="compositionally biased region" description="Basic and acidic residues" evidence="1">
    <location>
        <begin position="725"/>
        <end position="748"/>
    </location>
</feature>
<feature type="compositionally biased region" description="Low complexity" evidence="1">
    <location>
        <begin position="1131"/>
        <end position="1140"/>
    </location>
</feature>
<feature type="region of interest" description="Disordered" evidence="1">
    <location>
        <begin position="724"/>
        <end position="748"/>
    </location>
</feature>
<dbReference type="Proteomes" id="UP001642520">
    <property type="component" value="Unassembled WGS sequence"/>
</dbReference>
<feature type="signal peptide" evidence="2">
    <location>
        <begin position="1"/>
        <end position="24"/>
    </location>
</feature>
<feature type="compositionally biased region" description="Polar residues" evidence="1">
    <location>
        <begin position="1473"/>
        <end position="1482"/>
    </location>
</feature>
<dbReference type="PANTHER" id="PTHR46145:SF4">
    <property type="entry name" value="HEPARANASE"/>
    <property type="match status" value="1"/>
</dbReference>
<feature type="region of interest" description="Disordered" evidence="1">
    <location>
        <begin position="507"/>
        <end position="530"/>
    </location>
</feature>
<gene>
    <name evidence="3" type="ORF">XYLVIOL_LOCUS3123</name>
</gene>
<feature type="compositionally biased region" description="Basic and acidic residues" evidence="1">
    <location>
        <begin position="1850"/>
        <end position="1859"/>
    </location>
</feature>
<feature type="region of interest" description="Disordered" evidence="1">
    <location>
        <begin position="1914"/>
        <end position="1954"/>
    </location>
</feature>
<dbReference type="PANTHER" id="PTHR46145">
    <property type="entry name" value="HEPARANASE"/>
    <property type="match status" value="1"/>
</dbReference>
<protein>
    <recommendedName>
        <fullName evidence="5">Heparanase</fullName>
    </recommendedName>
</protein>
<feature type="chain" id="PRO_5046533259" description="Heparanase" evidence="2">
    <location>
        <begin position="25"/>
        <end position="2083"/>
    </location>
</feature>
<feature type="compositionally biased region" description="Polar residues" evidence="1">
    <location>
        <begin position="1919"/>
        <end position="1933"/>
    </location>
</feature>
<feature type="compositionally biased region" description="Basic and acidic residues" evidence="1">
    <location>
        <begin position="1077"/>
        <end position="1106"/>
    </location>
</feature>
<feature type="region of interest" description="Disordered" evidence="1">
    <location>
        <begin position="1452"/>
        <end position="1508"/>
    </location>
</feature>
<evidence type="ECO:0008006" key="5">
    <source>
        <dbReference type="Google" id="ProtNLM"/>
    </source>
</evidence>
<dbReference type="EMBL" id="CAXAJV020001288">
    <property type="protein sequence ID" value="CAL7938163.1"/>
    <property type="molecule type" value="Genomic_DNA"/>
</dbReference>
<feature type="compositionally biased region" description="Acidic residues" evidence="1">
    <location>
        <begin position="1497"/>
        <end position="1507"/>
    </location>
</feature>
<evidence type="ECO:0000313" key="3">
    <source>
        <dbReference type="EMBL" id="CAL7938163.1"/>
    </source>
</evidence>
<evidence type="ECO:0000256" key="2">
    <source>
        <dbReference type="SAM" id="SignalP"/>
    </source>
</evidence>
<feature type="region of interest" description="Disordered" evidence="1">
    <location>
        <begin position="1131"/>
        <end position="1228"/>
    </location>
</feature>
<name>A0ABP1NEG7_XYLVO</name>
<feature type="compositionally biased region" description="Low complexity" evidence="1">
    <location>
        <begin position="1192"/>
        <end position="1212"/>
    </location>
</feature>
<reference evidence="3 4" key="1">
    <citation type="submission" date="2024-08" db="EMBL/GenBank/DDBJ databases">
        <authorList>
            <person name="Will J Nash"/>
            <person name="Angela Man"/>
            <person name="Seanna McTaggart"/>
            <person name="Kendall Baker"/>
            <person name="Tom Barker"/>
            <person name="Leah Catchpole"/>
            <person name="Alex Durrant"/>
            <person name="Karim Gharbi"/>
            <person name="Naomi Irish"/>
            <person name="Gemy Kaithakottil"/>
            <person name="Debby Ku"/>
            <person name="Aaliyah Providence"/>
            <person name="Felix Shaw"/>
            <person name="David Swarbreck"/>
            <person name="Chris Watkins"/>
            <person name="Ann M. McCartney"/>
            <person name="Giulio Formenti"/>
            <person name="Alice Mouton"/>
            <person name="Noel Vella"/>
            <person name="Bjorn M von Reumont"/>
            <person name="Adriana Vella"/>
            <person name="Wilfried Haerty"/>
        </authorList>
    </citation>
    <scope>NUCLEOTIDE SEQUENCE [LARGE SCALE GENOMIC DNA]</scope>
</reference>
<evidence type="ECO:0000313" key="4">
    <source>
        <dbReference type="Proteomes" id="UP001642520"/>
    </source>
</evidence>
<accession>A0ABP1NEG7</accession>
<comment type="caution">
    <text evidence="3">The sequence shown here is derived from an EMBL/GenBank/DDBJ whole genome shotgun (WGS) entry which is preliminary data.</text>
</comment>
<keyword evidence="4" id="KW-1185">Reference proteome</keyword>
<evidence type="ECO:0000256" key="1">
    <source>
        <dbReference type="SAM" id="MobiDB-lite"/>
    </source>
</evidence>
<dbReference type="Gene3D" id="3.20.20.80">
    <property type="entry name" value="Glycosidases"/>
    <property type="match status" value="1"/>
</dbReference>
<feature type="region of interest" description="Disordered" evidence="1">
    <location>
        <begin position="1077"/>
        <end position="1113"/>
    </location>
</feature>
<feature type="region of interest" description="Disordered" evidence="1">
    <location>
        <begin position="1850"/>
        <end position="1887"/>
    </location>
</feature>
<feature type="region of interest" description="Disordered" evidence="1">
    <location>
        <begin position="998"/>
        <end position="1043"/>
    </location>
</feature>
<feature type="region of interest" description="Disordered" evidence="1">
    <location>
        <begin position="833"/>
        <end position="871"/>
    </location>
</feature>
<organism evidence="3 4">
    <name type="scientific">Xylocopa violacea</name>
    <name type="common">Violet carpenter bee</name>
    <name type="synonym">Apis violacea</name>
    <dbReference type="NCBI Taxonomy" id="135666"/>
    <lineage>
        <taxon>Eukaryota</taxon>
        <taxon>Metazoa</taxon>
        <taxon>Ecdysozoa</taxon>
        <taxon>Arthropoda</taxon>
        <taxon>Hexapoda</taxon>
        <taxon>Insecta</taxon>
        <taxon>Pterygota</taxon>
        <taxon>Neoptera</taxon>
        <taxon>Endopterygota</taxon>
        <taxon>Hymenoptera</taxon>
        <taxon>Apocrita</taxon>
        <taxon>Aculeata</taxon>
        <taxon>Apoidea</taxon>
        <taxon>Anthophila</taxon>
        <taxon>Apidae</taxon>
        <taxon>Xylocopa</taxon>
        <taxon>Xylocopa</taxon>
    </lineage>
</organism>
<proteinExistence type="predicted"/>
<keyword evidence="2" id="KW-0732">Signal</keyword>
<feature type="compositionally biased region" description="Polar residues" evidence="1">
    <location>
        <begin position="1870"/>
        <end position="1879"/>
    </location>
</feature>
<sequence>MSRPKESFLLLLVLAYGPAIRCLAEEVTLNVDLRKPVALTDERFLSLTVDPVTLLAGNALSEGYERSRNLAKALTPAYIRFGGPRGAFSQFASEKSQDGEKNGEKIVLSESDWILSNQWARTAGFDVIACISPDNRRERQCQTRCNLSAVDFAKQTVDLRKVLNEFPRYSNSIVTGPDVVAYRSEEQRSYLRNYFSVASPALSAITWHPDFASVTLDNDGAFVHPDNLERDKTELYKVVGDLIEGQPLWIAESKSEECKDLFIGALVLARRLGTAAKLNINVMLRQPMDLTQPTPDYWVSLLHKTLVGREVFDANVQTSKKDHVYLYCQCAKASNRYEKGSVIIFGANLSPETATIYLKGHKINMVHKYILSPGFDAPNRMFAKTALLNNESLTLINDTVPSIHPEILSDPKRLNLHLQPGDIGFWVLPNLKVKACMENDRASKGTPSSPRVPQNLREAEDLKVHVTRSVQDQIRSETRKQRNSALACTSSVKRELRRLKKFVKKKLNDYESRSPASNDENSEVPMEPRDEVQSKLQEFKDSLSKLRDLARSSEMKAELRKSISNLVTDAISLISKVQTTLGTEYESKLKSLNDARESLKTLHDFLININVNESINSKKNKVDQEQRRTRRDLFAEIEQALNLRRENLLRKRTRNENVKKREGDRKIERREDIRKGVRPSVVRLASSDSGENTFYGFFETDSLEGFPEGDVYFRTVDSSLDEDYDYGKDEEARRDRGTDGDRRKKPSEVDYDDVDHMWAGDGNDYPFYESVEFVENSRRLDDGGRVNWDSSAELWDVQNYESRQNDEFDSGTEFEIVEIPPGEHHKIRNEESIWGGSGEHCEPSTVPKNHRPTYKPVEPIGQISAGKTNDGNRHINYDLRSVLKGLDFSIAEDYQGNKRSKREKGGDIQMILNQEMIDEDDANSKDCNCRVVRRSRICMCRSKREAIESLESKADLIVPKKETYIALDKDIAHSTIREDENVEVFAELRDSPLDKFEVQTESSNAKIARDAETTSRTEQNPGDIQERVKTPLDSNIPALESRSDLSGYRKEMLATSQPFASNLKEQEDSVQALKSTIRRDENHFFRDHPKQTEEKKTPTDTAEHTSNDQTYFAPSIVEKIAQAKAEASKTEAASVESTSAPFKATTLPEEAIRKESESNYDKGNAAEGSTKRETILGRVSQRKPEKVEAATNSGPSNGSSGGQSKKGPSKVSSRSRSNVARPRESQLSKRVRALKALRDLFHKLRESNTIVSASKLRSANRIAEHQRNRDQQVERLKGNLRDKRRTMLQRYQDGIREMVDKEKDEEKRSLKRREAWEIIKNRDDYQDMIDREKLAYVLMHQLSKHNAKEDYITSDERMEEAEVPMAKIIRAKNTRQRIFNPENRKSFHGATIVEHPNPDRLKEKIVQLTNLYRNQALGKGKFDADNKRNDKTYFALVEDVGKPRMFHYQRKPGNEEKEVLQGSSPRSHFYGTGYTTNQLQQRTYHESLKAAQRSSEEDREESDELPGDGEIYIIDPYEYKEGDLPLELYKGPTRSRTNSKSSSRNTYEIVWEPISYRPYKIRRTDHRKRENDAAGTDFQRLPKNTAEILKILIDNLDTRTAEELYKLMMGRNVARDGKDEGKTGEEQSGLNALSINEEERSEEISESKVNFERSEFPEMVGAEVDDKQQESYRDVPLEKGKRIEEDIVPEAIVAREDTVDDLKEDSKEVEATGAVRKRRDTSAEWLPSFLVRKVPETSEKTRRNNYLCLKQSSEESSDESPSELLKIITGNEYYRAVPVKRPNDKTSTSLSKRSDDDSRKYRNFLRRLKIVIPSTSSVESIEANPIVVARNPYGKLFEDASDSAEKGLELEKSVERSDDVSSVYGDEGVSSVQEVYNTDGSEDERSDDNVDLRKMLLSSKPEVLMVLPWTKRSSRLPRETTNQAEINKNSNAEKVQPSELQHLDGSTSTNNPIVGRIDDVEKSLIQKIPLEKFKTKENINKRKNARRNKKDDGLASLIEKSIPKLGNVVVDGLKKAQNFTGSVEQLIENLDEDYNKTMKEDQQRNSTDSASMNPAKNAFHSAIMNVKKFFILLSGITHILRGQ</sequence>